<dbReference type="Proteomes" id="UP000636793">
    <property type="component" value="Unassembled WGS sequence"/>
</dbReference>
<name>A0A916SW70_9MICO</name>
<dbReference type="RefSeq" id="WP_188835502.1">
    <property type="nucleotide sequence ID" value="NZ_BMHI01000001.1"/>
</dbReference>
<dbReference type="EMBL" id="BMHI01000001">
    <property type="protein sequence ID" value="GGB19467.1"/>
    <property type="molecule type" value="Genomic_DNA"/>
</dbReference>
<keyword evidence="2" id="KW-1185">Reference proteome</keyword>
<reference evidence="1" key="2">
    <citation type="submission" date="2020-09" db="EMBL/GenBank/DDBJ databases">
        <authorList>
            <person name="Sun Q."/>
            <person name="Zhou Y."/>
        </authorList>
    </citation>
    <scope>NUCLEOTIDE SEQUENCE</scope>
    <source>
        <strain evidence="1">CGMCC 1.15085</strain>
    </source>
</reference>
<accession>A0A916SW70</accession>
<protein>
    <submittedName>
        <fullName evidence="1">Uncharacterized protein</fullName>
    </submittedName>
</protein>
<dbReference type="AlphaFoldDB" id="A0A916SW70"/>
<proteinExistence type="predicted"/>
<comment type="caution">
    <text evidence="1">The sequence shown here is derived from an EMBL/GenBank/DDBJ whole genome shotgun (WGS) entry which is preliminary data.</text>
</comment>
<gene>
    <name evidence="1" type="ORF">GCM10011492_06620</name>
</gene>
<evidence type="ECO:0000313" key="2">
    <source>
        <dbReference type="Proteomes" id="UP000636793"/>
    </source>
</evidence>
<evidence type="ECO:0000313" key="1">
    <source>
        <dbReference type="EMBL" id="GGB19467.1"/>
    </source>
</evidence>
<reference evidence="1" key="1">
    <citation type="journal article" date="2014" name="Int. J. Syst. Evol. Microbiol.">
        <title>Complete genome sequence of Corynebacterium casei LMG S-19264T (=DSM 44701T), isolated from a smear-ripened cheese.</title>
        <authorList>
            <consortium name="US DOE Joint Genome Institute (JGI-PGF)"/>
            <person name="Walter F."/>
            <person name="Albersmeier A."/>
            <person name="Kalinowski J."/>
            <person name="Ruckert C."/>
        </authorList>
    </citation>
    <scope>NUCLEOTIDE SEQUENCE</scope>
    <source>
        <strain evidence="1">CGMCC 1.15085</strain>
    </source>
</reference>
<organism evidence="1 2">
    <name type="scientific">Flexivirga endophytica</name>
    <dbReference type="NCBI Taxonomy" id="1849103"/>
    <lineage>
        <taxon>Bacteria</taxon>
        <taxon>Bacillati</taxon>
        <taxon>Actinomycetota</taxon>
        <taxon>Actinomycetes</taxon>
        <taxon>Micrococcales</taxon>
        <taxon>Dermacoccaceae</taxon>
        <taxon>Flexivirga</taxon>
    </lineage>
</organism>
<sequence>MSTFRDDPEWQAQRRVLVAEKRHDETASSAFVRRLEAIYDMERIEVSHVAGGASA</sequence>